<accession>A0A067C2P1</accession>
<evidence type="ECO:0000256" key="4">
    <source>
        <dbReference type="ARBA" id="ARBA00023212"/>
    </source>
</evidence>
<evidence type="ECO:0000313" key="8">
    <source>
        <dbReference type="Proteomes" id="UP000030745"/>
    </source>
</evidence>
<dbReference type="Proteomes" id="UP000030745">
    <property type="component" value="Unassembled WGS sequence"/>
</dbReference>
<dbReference type="STRING" id="695850.A0A067C2P1"/>
<dbReference type="GeneID" id="24133535"/>
<protein>
    <recommendedName>
        <fullName evidence="6">B9 domain-containing protein 2</fullName>
    </recommendedName>
</protein>
<keyword evidence="3" id="KW-0970">Cilium biogenesis/degradation</keyword>
<gene>
    <name evidence="7" type="ORF">SPRG_11503</name>
</gene>
<comment type="subcellular location">
    <subcellularLocation>
        <location evidence="1">Cytoplasm</location>
        <location evidence="1">Cytoskeleton</location>
        <location evidence="1">Cilium basal body</location>
    </subcellularLocation>
</comment>
<sequence length="190" mass="20982">MPQVHVLGEIVGGAQYDRQSLYCIWRLVKDDHYWSVVRGEDKGQTQLASTEAAQLGACGVEMLWAHPIDIHLATSSIAGWPQIAVEVWHIDAHDRKELCGYGTCRVPTTTGCITVECPTWRPIGNASSITDRLCTMFFGAPRLVDPSIVHMGGSSRYDLCTETTGYVVIEFQVLLSGWTRQTTFGAFSTT</sequence>
<dbReference type="GO" id="GO:0036038">
    <property type="term" value="C:MKS complex"/>
    <property type="evidence" value="ECO:0007669"/>
    <property type="project" value="TreeGrafter"/>
</dbReference>
<name>A0A067C2P1_SAPPC</name>
<dbReference type="Pfam" id="PF07162">
    <property type="entry name" value="B9-C2"/>
    <property type="match status" value="1"/>
</dbReference>
<evidence type="ECO:0000256" key="5">
    <source>
        <dbReference type="ARBA" id="ARBA00023273"/>
    </source>
</evidence>
<evidence type="ECO:0000256" key="3">
    <source>
        <dbReference type="ARBA" id="ARBA00022794"/>
    </source>
</evidence>
<evidence type="ECO:0000256" key="1">
    <source>
        <dbReference type="ARBA" id="ARBA00004120"/>
    </source>
</evidence>
<proteinExistence type="predicted"/>
<organism evidence="7 8">
    <name type="scientific">Saprolegnia parasitica (strain CBS 223.65)</name>
    <dbReference type="NCBI Taxonomy" id="695850"/>
    <lineage>
        <taxon>Eukaryota</taxon>
        <taxon>Sar</taxon>
        <taxon>Stramenopiles</taxon>
        <taxon>Oomycota</taxon>
        <taxon>Saprolegniomycetes</taxon>
        <taxon>Saprolegniales</taxon>
        <taxon>Saprolegniaceae</taxon>
        <taxon>Saprolegnia</taxon>
    </lineage>
</organism>
<keyword evidence="5" id="KW-0966">Cell projection</keyword>
<dbReference type="RefSeq" id="XP_012205898.1">
    <property type="nucleotide sequence ID" value="XM_012350508.1"/>
</dbReference>
<dbReference type="PANTHER" id="PTHR12968">
    <property type="entry name" value="B9 DOMAIN-CONTAINING"/>
    <property type="match status" value="1"/>
</dbReference>
<reference evidence="7 8" key="1">
    <citation type="journal article" date="2013" name="PLoS Genet.">
        <title>Distinctive expansion of potential virulence genes in the genome of the oomycete fish pathogen Saprolegnia parasitica.</title>
        <authorList>
            <person name="Jiang R.H."/>
            <person name="de Bruijn I."/>
            <person name="Haas B.J."/>
            <person name="Belmonte R."/>
            <person name="Lobach L."/>
            <person name="Christie J."/>
            <person name="van den Ackerveken G."/>
            <person name="Bottin A."/>
            <person name="Bulone V."/>
            <person name="Diaz-Moreno S.M."/>
            <person name="Dumas B."/>
            <person name="Fan L."/>
            <person name="Gaulin E."/>
            <person name="Govers F."/>
            <person name="Grenville-Briggs L.J."/>
            <person name="Horner N.R."/>
            <person name="Levin J.Z."/>
            <person name="Mammella M."/>
            <person name="Meijer H.J."/>
            <person name="Morris P."/>
            <person name="Nusbaum C."/>
            <person name="Oome S."/>
            <person name="Phillips A.J."/>
            <person name="van Rooyen D."/>
            <person name="Rzeszutek E."/>
            <person name="Saraiva M."/>
            <person name="Secombes C.J."/>
            <person name="Seidl M.F."/>
            <person name="Snel B."/>
            <person name="Stassen J.H."/>
            <person name="Sykes S."/>
            <person name="Tripathy S."/>
            <person name="van den Berg H."/>
            <person name="Vega-Arreguin J.C."/>
            <person name="Wawra S."/>
            <person name="Young S.K."/>
            <person name="Zeng Q."/>
            <person name="Dieguez-Uribeondo J."/>
            <person name="Russ C."/>
            <person name="Tyler B.M."/>
            <person name="van West P."/>
        </authorList>
    </citation>
    <scope>NUCLEOTIDE SEQUENCE [LARGE SCALE GENOMIC DNA]</scope>
    <source>
        <strain evidence="7 8">CBS 223.65</strain>
    </source>
</reference>
<evidence type="ECO:0000313" key="7">
    <source>
        <dbReference type="EMBL" id="KDO23410.1"/>
    </source>
</evidence>
<dbReference type="GO" id="GO:0060271">
    <property type="term" value="P:cilium assembly"/>
    <property type="evidence" value="ECO:0007669"/>
    <property type="project" value="TreeGrafter"/>
</dbReference>
<dbReference type="VEuPathDB" id="FungiDB:SPRG_11503"/>
<dbReference type="InterPro" id="IPR010796">
    <property type="entry name" value="C2_B9-type_dom"/>
</dbReference>
<keyword evidence="4" id="KW-0206">Cytoskeleton</keyword>
<keyword evidence="8" id="KW-1185">Reference proteome</keyword>
<dbReference type="AlphaFoldDB" id="A0A067C2P1"/>
<evidence type="ECO:0000256" key="2">
    <source>
        <dbReference type="ARBA" id="ARBA00022490"/>
    </source>
</evidence>
<dbReference type="OrthoDB" id="184109at2759"/>
<dbReference type="OMA" id="FELECPT"/>
<keyword evidence="2" id="KW-0963">Cytoplasm</keyword>
<evidence type="ECO:0000256" key="6">
    <source>
        <dbReference type="ARBA" id="ARBA00039272"/>
    </source>
</evidence>
<dbReference type="PANTHER" id="PTHR12968:SF2">
    <property type="entry name" value="B9 DOMAIN-CONTAINING PROTEIN 2"/>
    <property type="match status" value="1"/>
</dbReference>
<dbReference type="KEGG" id="spar:SPRG_11503"/>
<dbReference type="PROSITE" id="PS51381">
    <property type="entry name" value="C2_B9"/>
    <property type="match status" value="1"/>
</dbReference>
<dbReference type="EMBL" id="KK583254">
    <property type="protein sequence ID" value="KDO23410.1"/>
    <property type="molecule type" value="Genomic_DNA"/>
</dbReference>